<protein>
    <submittedName>
        <fullName evidence="2">SnoaL-like domain-containing protein</fullName>
    </submittedName>
</protein>
<dbReference type="WBParaSite" id="L893_g12532.t1">
    <property type="protein sequence ID" value="L893_g12532.t1"/>
    <property type="gene ID" value="L893_g12532"/>
</dbReference>
<organism evidence="1 2">
    <name type="scientific">Steinernema glaseri</name>
    <dbReference type="NCBI Taxonomy" id="37863"/>
    <lineage>
        <taxon>Eukaryota</taxon>
        <taxon>Metazoa</taxon>
        <taxon>Ecdysozoa</taxon>
        <taxon>Nematoda</taxon>
        <taxon>Chromadorea</taxon>
        <taxon>Rhabditida</taxon>
        <taxon>Tylenchina</taxon>
        <taxon>Panagrolaimomorpha</taxon>
        <taxon>Strongyloidoidea</taxon>
        <taxon>Steinernematidae</taxon>
        <taxon>Steinernema</taxon>
    </lineage>
</organism>
<dbReference type="AlphaFoldDB" id="A0A1I7Y4B9"/>
<name>A0A1I7Y4B9_9BILA</name>
<sequence length="127" mass="14375">MMSTYSALLRRFRSIEVTPYNDSNTMDLLRFMASSGRLQSVHITQEVAVTRDTSSLVDSFISNFSPKFSDVLGDVDVTAKVVDQWTLIYHGFLTKSGELFERGYSEEHMVNGQIPVKSIKIKFGKKV</sequence>
<reference evidence="2" key="1">
    <citation type="submission" date="2016-11" db="UniProtKB">
        <authorList>
            <consortium name="WormBaseParasite"/>
        </authorList>
    </citation>
    <scope>IDENTIFICATION</scope>
</reference>
<evidence type="ECO:0000313" key="1">
    <source>
        <dbReference type="Proteomes" id="UP000095287"/>
    </source>
</evidence>
<accession>A0A1I7Y4B9</accession>
<proteinExistence type="predicted"/>
<keyword evidence="1" id="KW-1185">Reference proteome</keyword>
<dbReference type="Proteomes" id="UP000095287">
    <property type="component" value="Unplaced"/>
</dbReference>
<evidence type="ECO:0000313" key="2">
    <source>
        <dbReference type="WBParaSite" id="L893_g12532.t1"/>
    </source>
</evidence>